<dbReference type="eggNOG" id="ENOG5033K13">
    <property type="taxonomic scope" value="Bacteria"/>
</dbReference>
<dbReference type="STRING" id="396588.Tgr7_2545"/>
<gene>
    <name evidence="1" type="ordered locus">Tgr7_2545</name>
</gene>
<dbReference type="AlphaFoldDB" id="B8GM34"/>
<protein>
    <submittedName>
        <fullName evidence="1">Uncharacterized protein</fullName>
    </submittedName>
</protein>
<proteinExistence type="predicted"/>
<sequence length="84" mass="9082">MRGLVPPDPETGVSTPRYAVVYMPARARKRFPAGCVQLMESAEAALNAADPAARQFAAQVLGPSKSSEGQYLYYLLEWLDPAAP</sequence>
<dbReference type="Proteomes" id="UP000002383">
    <property type="component" value="Chromosome"/>
</dbReference>
<keyword evidence="2" id="KW-1185">Reference proteome</keyword>
<reference evidence="1 2" key="1">
    <citation type="journal article" date="2011" name="Stand. Genomic Sci.">
        <title>Complete genome sequence of 'Thioalkalivibrio sulfidophilus' HL-EbGr7.</title>
        <authorList>
            <person name="Muyzer G."/>
            <person name="Sorokin D.Y."/>
            <person name="Mavromatis K."/>
            <person name="Lapidus A."/>
            <person name="Clum A."/>
            <person name="Ivanova N."/>
            <person name="Pati A."/>
            <person name="d'Haeseleer P."/>
            <person name="Woyke T."/>
            <person name="Kyrpides N.C."/>
        </authorList>
    </citation>
    <scope>NUCLEOTIDE SEQUENCE [LARGE SCALE GENOMIC DNA]</scope>
    <source>
        <strain evidence="1 2">HL-EbGR7</strain>
    </source>
</reference>
<dbReference type="KEGG" id="tgr:Tgr7_2545"/>
<evidence type="ECO:0000313" key="2">
    <source>
        <dbReference type="Proteomes" id="UP000002383"/>
    </source>
</evidence>
<dbReference type="EMBL" id="CP001339">
    <property type="protein sequence ID" value="ACL73621.1"/>
    <property type="molecule type" value="Genomic_DNA"/>
</dbReference>
<dbReference type="HOGENOM" id="CLU_194679_0_0_6"/>
<evidence type="ECO:0000313" key="1">
    <source>
        <dbReference type="EMBL" id="ACL73621.1"/>
    </source>
</evidence>
<dbReference type="OrthoDB" id="9797738at2"/>
<name>B8GM34_THISH</name>
<organism evidence="1 2">
    <name type="scientific">Thioalkalivibrio sulfidiphilus (strain HL-EbGR7)</name>
    <dbReference type="NCBI Taxonomy" id="396588"/>
    <lineage>
        <taxon>Bacteria</taxon>
        <taxon>Pseudomonadati</taxon>
        <taxon>Pseudomonadota</taxon>
        <taxon>Gammaproteobacteria</taxon>
        <taxon>Chromatiales</taxon>
        <taxon>Ectothiorhodospiraceae</taxon>
        <taxon>Thioalkalivibrio</taxon>
    </lineage>
</organism>
<dbReference type="RefSeq" id="WP_012639096.1">
    <property type="nucleotide sequence ID" value="NC_011901.1"/>
</dbReference>
<accession>B8GM34</accession>